<dbReference type="PIRSF" id="PIRSF026782">
    <property type="entry name" value="CbiD"/>
    <property type="match status" value="1"/>
</dbReference>
<dbReference type="RefSeq" id="WP_154594091.1">
    <property type="nucleotide sequence ID" value="NZ_CP171001.1"/>
</dbReference>
<comment type="function">
    <text evidence="5">Catalyzes the methylation of C-1 in cobalt-precorrin-5B to form cobalt-precorrin-6A.</text>
</comment>
<name>A0A6I3IGH0_9MICO</name>
<comment type="similarity">
    <text evidence="5">Belongs to the CbiD family.</text>
</comment>
<comment type="caution">
    <text evidence="6">The sequence shown here is derived from an EMBL/GenBank/DDBJ whole genome shotgun (WGS) entry which is preliminary data.</text>
</comment>
<evidence type="ECO:0000256" key="2">
    <source>
        <dbReference type="ARBA" id="ARBA00022603"/>
    </source>
</evidence>
<dbReference type="AlphaFoldDB" id="A0A6I3IGH0"/>
<evidence type="ECO:0000313" key="7">
    <source>
        <dbReference type="Proteomes" id="UP000431092"/>
    </source>
</evidence>
<dbReference type="NCBIfam" id="NF000849">
    <property type="entry name" value="PRK00075.1-1"/>
    <property type="match status" value="1"/>
</dbReference>
<keyword evidence="2 5" id="KW-0489">Methyltransferase</keyword>
<comment type="pathway">
    <text evidence="5">Cofactor biosynthesis; adenosylcobalamin biosynthesis; cob(II)yrinate a,c-diamide from sirohydrochlorin (anaerobic route): step 6/10.</text>
</comment>
<dbReference type="GO" id="GO:0019251">
    <property type="term" value="P:anaerobic cobalamin biosynthetic process"/>
    <property type="evidence" value="ECO:0007669"/>
    <property type="project" value="UniProtKB-UniRule"/>
</dbReference>
<dbReference type="InterPro" id="IPR002748">
    <property type="entry name" value="CbiD"/>
</dbReference>
<dbReference type="HAMAP" id="MF_00787">
    <property type="entry name" value="CbiD"/>
    <property type="match status" value="1"/>
</dbReference>
<accession>A0A6I3IGH0</accession>
<sequence>MAQVTGGREAQLEHTGLRPGWTTGACATAATKAAWTALLTGDFPDPVTITLPKGRTPAFALTAEAHGDGWAEAAVTKDAGDDPDVTHGAVVRARVRHGAPGTGVVFRGGHGVGRVTLPGLPLDVGEPAINPVPRQLMRQAVREAVGMAEGAPDPDVDIEISVDQGVEMAPHTWNPRIGIVGGLSILGTTGVVVPYSCAAWIDSIRRGIDVSEALGLPHVAGCTGSTSERVVTELYDLPTPALLDMGDFVGAVLKYLRQHPRPRLTICGGFAKLSKLANGHLDLHSGRSQVDKAHLAALAEQAGAPADLVGRLHGVNTGLEALTLCREAGVPLGDEVAYAARQSALEVLQGAPVLVDVVCIDRAGTIVGRVDPA</sequence>
<dbReference type="SUPFAM" id="SSF111342">
    <property type="entry name" value="CbiD-like"/>
    <property type="match status" value="1"/>
</dbReference>
<dbReference type="Pfam" id="PF01888">
    <property type="entry name" value="CbiD"/>
    <property type="match status" value="1"/>
</dbReference>
<keyword evidence="1 5" id="KW-0169">Cobalamin biosynthesis</keyword>
<dbReference type="EMBL" id="WLVL01000040">
    <property type="protein sequence ID" value="MTB72827.1"/>
    <property type="molecule type" value="Genomic_DNA"/>
</dbReference>
<proteinExistence type="inferred from homology"/>
<comment type="catalytic activity">
    <reaction evidence="5">
        <text>Co-precorrin-5B + S-adenosyl-L-methionine = Co-precorrin-6A + S-adenosyl-L-homocysteine</text>
        <dbReference type="Rhea" id="RHEA:26285"/>
        <dbReference type="ChEBI" id="CHEBI:57856"/>
        <dbReference type="ChEBI" id="CHEBI:59789"/>
        <dbReference type="ChEBI" id="CHEBI:60063"/>
        <dbReference type="ChEBI" id="CHEBI:60064"/>
        <dbReference type="EC" id="2.1.1.195"/>
    </reaction>
</comment>
<evidence type="ECO:0000256" key="3">
    <source>
        <dbReference type="ARBA" id="ARBA00022679"/>
    </source>
</evidence>
<dbReference type="GO" id="GO:0032259">
    <property type="term" value="P:methylation"/>
    <property type="evidence" value="ECO:0007669"/>
    <property type="project" value="UniProtKB-KW"/>
</dbReference>
<dbReference type="NCBIfam" id="TIGR00312">
    <property type="entry name" value="cbiD"/>
    <property type="match status" value="1"/>
</dbReference>
<protein>
    <recommendedName>
        <fullName evidence="5">Cobalt-precorrin-5B C(1)-methyltransferase</fullName>
        <ecNumber evidence="5">2.1.1.195</ecNumber>
    </recommendedName>
    <alternativeName>
        <fullName evidence="5">Cobalt-precorrin-6A synthase</fullName>
    </alternativeName>
</protein>
<keyword evidence="3 5" id="KW-0808">Transferase</keyword>
<dbReference type="Proteomes" id="UP000431092">
    <property type="component" value="Unassembled WGS sequence"/>
</dbReference>
<keyword evidence="4 5" id="KW-0949">S-adenosyl-L-methionine</keyword>
<dbReference type="PANTHER" id="PTHR35863">
    <property type="entry name" value="COBALT-PRECORRIN-5B C(1)-METHYLTRANSFERASE"/>
    <property type="match status" value="1"/>
</dbReference>
<keyword evidence="7" id="KW-1185">Reference proteome</keyword>
<evidence type="ECO:0000256" key="4">
    <source>
        <dbReference type="ARBA" id="ARBA00022691"/>
    </source>
</evidence>
<dbReference type="GO" id="GO:0008168">
    <property type="term" value="F:methyltransferase activity"/>
    <property type="evidence" value="ECO:0007669"/>
    <property type="project" value="UniProtKB-UniRule"/>
</dbReference>
<gene>
    <name evidence="5" type="primary">cbiD</name>
    <name evidence="6" type="ORF">GGG17_12805</name>
</gene>
<reference evidence="6 7" key="1">
    <citation type="submission" date="2019-11" db="EMBL/GenBank/DDBJ databases">
        <title>Whole genome sequencing identifies a novel species of the genus Arsenicicoccus isolated from human blood.</title>
        <authorList>
            <person name="Jeong J.H."/>
            <person name="Kweon O.J."/>
            <person name="Kim H.R."/>
            <person name="Kim T.-H."/>
            <person name="Ha S.-M."/>
            <person name="Lee M.-K."/>
        </authorList>
    </citation>
    <scope>NUCLEOTIDE SEQUENCE [LARGE SCALE GENOMIC DNA]</scope>
    <source>
        <strain evidence="6 7">MKL-02</strain>
    </source>
</reference>
<dbReference type="InterPro" id="IPR036074">
    <property type="entry name" value="CbiD_sf"/>
</dbReference>
<dbReference type="EC" id="2.1.1.195" evidence="5"/>
<organism evidence="6 7">
    <name type="scientific">Arsenicicoccus cauae</name>
    <dbReference type="NCBI Taxonomy" id="2663847"/>
    <lineage>
        <taxon>Bacteria</taxon>
        <taxon>Bacillati</taxon>
        <taxon>Actinomycetota</taxon>
        <taxon>Actinomycetes</taxon>
        <taxon>Micrococcales</taxon>
        <taxon>Intrasporangiaceae</taxon>
        <taxon>Arsenicicoccus</taxon>
    </lineage>
</organism>
<evidence type="ECO:0000313" key="6">
    <source>
        <dbReference type="EMBL" id="MTB72827.1"/>
    </source>
</evidence>
<dbReference type="PANTHER" id="PTHR35863:SF1">
    <property type="entry name" value="COBALT-PRECORRIN-5B C(1)-METHYLTRANSFERASE"/>
    <property type="match status" value="1"/>
</dbReference>
<dbReference type="Gene3D" id="3.30.2110.10">
    <property type="entry name" value="CbiD-like"/>
    <property type="match status" value="1"/>
</dbReference>
<evidence type="ECO:0000256" key="1">
    <source>
        <dbReference type="ARBA" id="ARBA00022573"/>
    </source>
</evidence>
<dbReference type="UniPathway" id="UPA00148">
    <property type="reaction ID" value="UER00227"/>
</dbReference>
<evidence type="ECO:0000256" key="5">
    <source>
        <dbReference type="HAMAP-Rule" id="MF_00787"/>
    </source>
</evidence>